<comment type="caution">
    <text evidence="2">The sequence shown here is derived from an EMBL/GenBank/DDBJ whole genome shotgun (WGS) entry which is preliminary data.</text>
</comment>
<feature type="region of interest" description="Disordered" evidence="1">
    <location>
        <begin position="40"/>
        <end position="68"/>
    </location>
</feature>
<reference evidence="2 3" key="1">
    <citation type="submission" date="2023-10" db="EMBL/GenBank/DDBJ databases">
        <title>Genomes of two closely related lineages of the louse Polyplax serrata with different host specificities.</title>
        <authorList>
            <person name="Martinu J."/>
            <person name="Tarabai H."/>
            <person name="Stefka J."/>
            <person name="Hypsa V."/>
        </authorList>
    </citation>
    <scope>NUCLEOTIDE SEQUENCE [LARGE SCALE GENOMIC DNA]</scope>
    <source>
        <strain evidence="2">HR10_N</strain>
    </source>
</reference>
<dbReference type="Proteomes" id="UP001372834">
    <property type="component" value="Unassembled WGS sequence"/>
</dbReference>
<evidence type="ECO:0000313" key="3">
    <source>
        <dbReference type="Proteomes" id="UP001372834"/>
    </source>
</evidence>
<accession>A0AAN8NU44</accession>
<proteinExistence type="predicted"/>
<organism evidence="2 3">
    <name type="scientific">Polyplax serrata</name>
    <name type="common">Common mouse louse</name>
    <dbReference type="NCBI Taxonomy" id="468196"/>
    <lineage>
        <taxon>Eukaryota</taxon>
        <taxon>Metazoa</taxon>
        <taxon>Ecdysozoa</taxon>
        <taxon>Arthropoda</taxon>
        <taxon>Hexapoda</taxon>
        <taxon>Insecta</taxon>
        <taxon>Pterygota</taxon>
        <taxon>Neoptera</taxon>
        <taxon>Paraneoptera</taxon>
        <taxon>Psocodea</taxon>
        <taxon>Troctomorpha</taxon>
        <taxon>Phthiraptera</taxon>
        <taxon>Anoplura</taxon>
        <taxon>Polyplacidae</taxon>
        <taxon>Polyplax</taxon>
    </lineage>
</organism>
<dbReference type="AlphaFoldDB" id="A0AAN8NU44"/>
<evidence type="ECO:0000256" key="1">
    <source>
        <dbReference type="SAM" id="MobiDB-lite"/>
    </source>
</evidence>
<evidence type="ECO:0000313" key="2">
    <source>
        <dbReference type="EMBL" id="KAK6628320.1"/>
    </source>
</evidence>
<dbReference type="EMBL" id="JAWJWE010000036">
    <property type="protein sequence ID" value="KAK6628320.1"/>
    <property type="molecule type" value="Genomic_DNA"/>
</dbReference>
<sequence length="68" mass="8140">MTTIKEATWSDNNKTYLVTRHQSTHSVKYENRPEALKTRQHMMKKPIIPSPEEEEEEEKAIETCYMDR</sequence>
<protein>
    <submittedName>
        <fullName evidence="2">Uncharacterized protein</fullName>
    </submittedName>
</protein>
<name>A0AAN8NU44_POLSC</name>
<gene>
    <name evidence="2" type="ORF">RUM43_002132</name>
</gene>